<dbReference type="Gene3D" id="2.30.30.40">
    <property type="entry name" value="SH3 Domains"/>
    <property type="match status" value="2"/>
</dbReference>
<keyword evidence="2 3" id="KW-0727">SH2 domain</keyword>
<dbReference type="PRINTS" id="PR00452">
    <property type="entry name" value="SH3DOMAIN"/>
</dbReference>
<dbReference type="SUPFAM" id="SSF50044">
    <property type="entry name" value="SH3-domain"/>
    <property type="match status" value="1"/>
</dbReference>
<dbReference type="SMART" id="SM00326">
    <property type="entry name" value="SH3"/>
    <property type="match status" value="2"/>
</dbReference>
<sequence length="210" mass="24469">MEAIAKHLFKATQDDDLGFEKGSTLNVLDMEQDKNWYKAEQNGREGWIPRTYIEMKPHDWFNGKITRKQAEETLLQHRSDGAFLVRESETSPGDFSLSVCFQGQVQHFKIFRDADRKYFLWNKRFDSINQLIDFHRDNSVSRSQNIMLRDPNSGKMTVQALFDFTASEEGELSFRRGDWITVMDASNENWWEGKVHGNVGLFPSNYVTKG</sequence>
<keyword evidence="1 4" id="KW-0728">SH3 domain</keyword>
<dbReference type="PROSITE" id="PS50002">
    <property type="entry name" value="SH3"/>
    <property type="match status" value="2"/>
</dbReference>
<feature type="domain" description="SH2" evidence="5">
    <location>
        <begin position="60"/>
        <end position="152"/>
    </location>
</feature>
<dbReference type="Pfam" id="PF00018">
    <property type="entry name" value="SH3_1"/>
    <property type="match status" value="1"/>
</dbReference>
<dbReference type="PRINTS" id="PR00401">
    <property type="entry name" value="SH2DOMAIN"/>
</dbReference>
<dbReference type="RefSeq" id="XP_020899415.1">
    <property type="nucleotide sequence ID" value="XM_021043756.2"/>
</dbReference>
<dbReference type="CDD" id="cd11805">
    <property type="entry name" value="SH3_GRB2_like_C"/>
    <property type="match status" value="1"/>
</dbReference>
<dbReference type="OrthoDB" id="10255964at2759"/>
<name>A0A913X5V8_EXADI</name>
<dbReference type="PRINTS" id="PR00499">
    <property type="entry name" value="P67PHOX"/>
</dbReference>
<dbReference type="CDD" id="cd11804">
    <property type="entry name" value="SH3_GRB2_like_N"/>
    <property type="match status" value="1"/>
</dbReference>
<reference evidence="7" key="1">
    <citation type="submission" date="2022-11" db="UniProtKB">
        <authorList>
            <consortium name="EnsemblMetazoa"/>
        </authorList>
    </citation>
    <scope>IDENTIFICATION</scope>
</reference>
<accession>A0A913X5V8</accession>
<dbReference type="CDD" id="cd09941">
    <property type="entry name" value="SH2_Grb2_like"/>
    <property type="match status" value="1"/>
</dbReference>
<evidence type="ECO:0000259" key="6">
    <source>
        <dbReference type="PROSITE" id="PS50002"/>
    </source>
</evidence>
<feature type="domain" description="SH3" evidence="6">
    <location>
        <begin position="1"/>
        <end position="58"/>
    </location>
</feature>
<evidence type="ECO:0000313" key="7">
    <source>
        <dbReference type="EnsemblMetazoa" id="XP_020899415.1"/>
    </source>
</evidence>
<dbReference type="EnsemblMetazoa" id="XM_021043756.2">
    <property type="protein sequence ID" value="XP_020899415.1"/>
    <property type="gene ID" value="LOC110238105"/>
</dbReference>
<dbReference type="InterPro" id="IPR043539">
    <property type="entry name" value="Grb2-like"/>
</dbReference>
<dbReference type="Gene3D" id="3.30.505.10">
    <property type="entry name" value="SH2 domain"/>
    <property type="match status" value="1"/>
</dbReference>
<dbReference type="Pfam" id="PF14604">
    <property type="entry name" value="SH3_9"/>
    <property type="match status" value="1"/>
</dbReference>
<dbReference type="InterPro" id="IPR001452">
    <property type="entry name" value="SH3_domain"/>
</dbReference>
<protein>
    <submittedName>
        <fullName evidence="7">Uncharacterized protein</fullName>
    </submittedName>
</protein>
<dbReference type="OMA" id="VQHFKIF"/>
<dbReference type="InterPro" id="IPR036860">
    <property type="entry name" value="SH2_dom_sf"/>
</dbReference>
<dbReference type="AlphaFoldDB" id="A0A913X5V8"/>
<dbReference type="GeneID" id="110238105"/>
<dbReference type="SMART" id="SM00252">
    <property type="entry name" value="SH2"/>
    <property type="match status" value="1"/>
</dbReference>
<dbReference type="FunFam" id="2.30.30.40:FF:000072">
    <property type="entry name" value="Unconventional Myosin IB"/>
    <property type="match status" value="1"/>
</dbReference>
<evidence type="ECO:0000256" key="4">
    <source>
        <dbReference type="PROSITE-ProRule" id="PRU00192"/>
    </source>
</evidence>
<evidence type="ECO:0000256" key="2">
    <source>
        <dbReference type="ARBA" id="ARBA00022999"/>
    </source>
</evidence>
<keyword evidence="8" id="KW-1185">Reference proteome</keyword>
<dbReference type="Pfam" id="PF00017">
    <property type="entry name" value="SH2"/>
    <property type="match status" value="1"/>
</dbReference>
<evidence type="ECO:0000259" key="5">
    <source>
        <dbReference type="PROSITE" id="PS50001"/>
    </source>
</evidence>
<dbReference type="PANTHER" id="PTHR46037">
    <property type="entry name" value="PROTEIN ENHANCER OF SEVENLESS 2B"/>
    <property type="match status" value="1"/>
</dbReference>
<proteinExistence type="predicted"/>
<dbReference type="KEGG" id="epa:110238105"/>
<dbReference type="PROSITE" id="PS50001">
    <property type="entry name" value="SH2"/>
    <property type="match status" value="1"/>
</dbReference>
<dbReference type="InterPro" id="IPR000980">
    <property type="entry name" value="SH2"/>
</dbReference>
<dbReference type="InterPro" id="IPR036028">
    <property type="entry name" value="SH3-like_dom_sf"/>
</dbReference>
<evidence type="ECO:0000256" key="1">
    <source>
        <dbReference type="ARBA" id="ARBA00022443"/>
    </source>
</evidence>
<dbReference type="SUPFAM" id="SSF55550">
    <property type="entry name" value="SH2 domain"/>
    <property type="match status" value="1"/>
</dbReference>
<feature type="domain" description="SH3" evidence="6">
    <location>
        <begin position="153"/>
        <end position="210"/>
    </location>
</feature>
<organism evidence="7 8">
    <name type="scientific">Exaiptasia diaphana</name>
    <name type="common">Tropical sea anemone</name>
    <name type="synonym">Aiptasia pulchella</name>
    <dbReference type="NCBI Taxonomy" id="2652724"/>
    <lineage>
        <taxon>Eukaryota</taxon>
        <taxon>Metazoa</taxon>
        <taxon>Cnidaria</taxon>
        <taxon>Anthozoa</taxon>
        <taxon>Hexacorallia</taxon>
        <taxon>Actiniaria</taxon>
        <taxon>Aiptasiidae</taxon>
        <taxon>Exaiptasia</taxon>
    </lineage>
</organism>
<evidence type="ECO:0000256" key="3">
    <source>
        <dbReference type="PROSITE-ProRule" id="PRU00191"/>
    </source>
</evidence>
<evidence type="ECO:0000313" key="8">
    <source>
        <dbReference type="Proteomes" id="UP000887567"/>
    </source>
</evidence>
<dbReference type="Proteomes" id="UP000887567">
    <property type="component" value="Unplaced"/>
</dbReference>